<dbReference type="WBParaSite" id="PS1159_v2.g16656.t1">
    <property type="protein sequence ID" value="PS1159_v2.g16656.t1"/>
    <property type="gene ID" value="PS1159_v2.g16656"/>
</dbReference>
<name>A0AC35FEA4_9BILA</name>
<sequence length="221" mass="24625">MGRIKSEAGVVGGIRRGPKSKAKYDSVKTGFDGSIESPWRRTATIFKQPITVVHSTRKGTTEAPVDKIKKIATLTCDRPLPLFWAKIFENSSAMIPIHKCDKTSKEYIERSDEYIRVKANLPDNVTPYCNLLSSEDSLISYVSALTPSAPTSNGIIGQKNSTPRKHNDNPFYNANPEQPLVVGISNILDTDITKQEQKVLDARKRLQQLRDSFTFRPTSTA</sequence>
<evidence type="ECO:0000313" key="2">
    <source>
        <dbReference type="WBParaSite" id="PS1159_v2.g16656.t1"/>
    </source>
</evidence>
<evidence type="ECO:0000313" key="1">
    <source>
        <dbReference type="Proteomes" id="UP000887580"/>
    </source>
</evidence>
<dbReference type="Proteomes" id="UP000887580">
    <property type="component" value="Unplaced"/>
</dbReference>
<protein>
    <submittedName>
        <fullName evidence="2">Uncharacterized protein</fullName>
    </submittedName>
</protein>
<organism evidence="1 2">
    <name type="scientific">Panagrolaimus sp. PS1159</name>
    <dbReference type="NCBI Taxonomy" id="55785"/>
    <lineage>
        <taxon>Eukaryota</taxon>
        <taxon>Metazoa</taxon>
        <taxon>Ecdysozoa</taxon>
        <taxon>Nematoda</taxon>
        <taxon>Chromadorea</taxon>
        <taxon>Rhabditida</taxon>
        <taxon>Tylenchina</taxon>
        <taxon>Panagrolaimomorpha</taxon>
        <taxon>Panagrolaimoidea</taxon>
        <taxon>Panagrolaimidae</taxon>
        <taxon>Panagrolaimus</taxon>
    </lineage>
</organism>
<proteinExistence type="predicted"/>
<reference evidence="2" key="1">
    <citation type="submission" date="2022-11" db="UniProtKB">
        <authorList>
            <consortium name="WormBaseParasite"/>
        </authorList>
    </citation>
    <scope>IDENTIFICATION</scope>
</reference>
<accession>A0AC35FEA4</accession>